<evidence type="ECO:0000256" key="12">
    <source>
        <dbReference type="ARBA" id="ARBA00023235"/>
    </source>
</evidence>
<evidence type="ECO:0000313" key="15">
    <source>
        <dbReference type="EMBL" id="MFC4308793.1"/>
    </source>
</evidence>
<keyword evidence="9" id="KW-0411">Iron-sulfur</keyword>
<keyword evidence="4" id="KW-0227">DNA damage</keyword>
<dbReference type="SMART" id="SM00488">
    <property type="entry name" value="DEXDc2"/>
    <property type="match status" value="1"/>
</dbReference>
<evidence type="ECO:0000256" key="9">
    <source>
        <dbReference type="ARBA" id="ARBA00023014"/>
    </source>
</evidence>
<dbReference type="Pfam" id="PF13307">
    <property type="entry name" value="Helicase_C_2"/>
    <property type="match status" value="1"/>
</dbReference>
<dbReference type="Gene3D" id="1.10.30.20">
    <property type="entry name" value="Bacterial XPD DNA helicase, FeS cluster domain"/>
    <property type="match status" value="1"/>
</dbReference>
<evidence type="ECO:0000256" key="1">
    <source>
        <dbReference type="ARBA" id="ARBA00022485"/>
    </source>
</evidence>
<dbReference type="InterPro" id="IPR014013">
    <property type="entry name" value="Helic_SF1/SF2_ATP-bd_DinG/Rad3"/>
</dbReference>
<dbReference type="RefSeq" id="WP_380595874.1">
    <property type="nucleotide sequence ID" value="NZ_JBHSDU010000003.1"/>
</dbReference>
<keyword evidence="11" id="KW-0234">DNA repair</keyword>
<dbReference type="InterPro" id="IPR011604">
    <property type="entry name" value="PDDEXK-like_dom_sf"/>
</dbReference>
<evidence type="ECO:0000256" key="13">
    <source>
        <dbReference type="ARBA" id="ARBA00038058"/>
    </source>
</evidence>
<dbReference type="SMART" id="SM00491">
    <property type="entry name" value="HELICc2"/>
    <property type="match status" value="1"/>
</dbReference>
<dbReference type="EMBL" id="JBHSDU010000003">
    <property type="protein sequence ID" value="MFC4308793.1"/>
    <property type="molecule type" value="Genomic_DNA"/>
</dbReference>
<keyword evidence="8" id="KW-0408">Iron</keyword>
<keyword evidence="12" id="KW-0413">Isomerase</keyword>
<dbReference type="InterPro" id="IPR006555">
    <property type="entry name" value="ATP-dep_Helicase_C"/>
</dbReference>
<keyword evidence="6 15" id="KW-0347">Helicase</keyword>
<evidence type="ECO:0000313" key="16">
    <source>
        <dbReference type="Proteomes" id="UP001595904"/>
    </source>
</evidence>
<evidence type="ECO:0000259" key="14">
    <source>
        <dbReference type="PROSITE" id="PS51193"/>
    </source>
</evidence>
<dbReference type="Gene3D" id="1.10.275.40">
    <property type="match status" value="1"/>
</dbReference>
<evidence type="ECO:0000256" key="5">
    <source>
        <dbReference type="ARBA" id="ARBA00022801"/>
    </source>
</evidence>
<dbReference type="Proteomes" id="UP001595904">
    <property type="component" value="Unassembled WGS sequence"/>
</dbReference>
<dbReference type="Gene3D" id="3.90.320.10">
    <property type="match status" value="1"/>
</dbReference>
<reference evidence="16" key="1">
    <citation type="journal article" date="2019" name="Int. J. Syst. Evol. Microbiol.">
        <title>The Global Catalogue of Microorganisms (GCM) 10K type strain sequencing project: providing services to taxonomists for standard genome sequencing and annotation.</title>
        <authorList>
            <consortium name="The Broad Institute Genomics Platform"/>
            <consortium name="The Broad Institute Genome Sequencing Center for Infectious Disease"/>
            <person name="Wu L."/>
            <person name="Ma J."/>
        </authorList>
    </citation>
    <scope>NUCLEOTIDE SEQUENCE [LARGE SCALE GENOMIC DNA]</scope>
    <source>
        <strain evidence="16">CGMCC 1.10759</strain>
    </source>
</reference>
<dbReference type="PROSITE" id="PS51193">
    <property type="entry name" value="HELICASE_ATP_BIND_2"/>
    <property type="match status" value="1"/>
</dbReference>
<dbReference type="InterPro" id="IPR027417">
    <property type="entry name" value="P-loop_NTPase"/>
</dbReference>
<evidence type="ECO:0000256" key="11">
    <source>
        <dbReference type="ARBA" id="ARBA00023204"/>
    </source>
</evidence>
<dbReference type="InterPro" id="IPR045028">
    <property type="entry name" value="DinG/Rad3-like"/>
</dbReference>
<keyword evidence="16" id="KW-1185">Reference proteome</keyword>
<keyword evidence="1" id="KW-0004">4Fe-4S</keyword>
<accession>A0ABV8SPD4</accession>
<dbReference type="Gene3D" id="3.40.50.300">
    <property type="entry name" value="P-loop containing nucleotide triphosphate hydrolases"/>
    <property type="match status" value="2"/>
</dbReference>
<dbReference type="PANTHER" id="PTHR11472:SF34">
    <property type="entry name" value="REGULATOR OF TELOMERE ELONGATION HELICASE 1"/>
    <property type="match status" value="1"/>
</dbReference>
<evidence type="ECO:0000256" key="10">
    <source>
        <dbReference type="ARBA" id="ARBA00023125"/>
    </source>
</evidence>
<evidence type="ECO:0000256" key="3">
    <source>
        <dbReference type="ARBA" id="ARBA00022741"/>
    </source>
</evidence>
<keyword evidence="2" id="KW-0479">Metal-binding</keyword>
<evidence type="ECO:0000256" key="2">
    <source>
        <dbReference type="ARBA" id="ARBA00022723"/>
    </source>
</evidence>
<evidence type="ECO:0000256" key="4">
    <source>
        <dbReference type="ARBA" id="ARBA00022763"/>
    </source>
</evidence>
<keyword evidence="3" id="KW-0547">Nucleotide-binding</keyword>
<gene>
    <name evidence="15" type="ORF">ACFPN2_06835</name>
</gene>
<organism evidence="15 16">
    <name type="scientific">Steroidobacter flavus</name>
    <dbReference type="NCBI Taxonomy" id="1842136"/>
    <lineage>
        <taxon>Bacteria</taxon>
        <taxon>Pseudomonadati</taxon>
        <taxon>Pseudomonadota</taxon>
        <taxon>Gammaproteobacteria</taxon>
        <taxon>Steroidobacterales</taxon>
        <taxon>Steroidobacteraceae</taxon>
        <taxon>Steroidobacter</taxon>
    </lineage>
</organism>
<evidence type="ECO:0000256" key="8">
    <source>
        <dbReference type="ARBA" id="ARBA00023004"/>
    </source>
</evidence>
<dbReference type="GO" id="GO:0003678">
    <property type="term" value="F:DNA helicase activity"/>
    <property type="evidence" value="ECO:0007669"/>
    <property type="project" value="UniProtKB-EC"/>
</dbReference>
<dbReference type="InterPro" id="IPR042493">
    <property type="entry name" value="XPD_DNA_FeS"/>
</dbReference>
<feature type="domain" description="Helicase ATP-binding" evidence="14">
    <location>
        <begin position="193"/>
        <end position="437"/>
    </location>
</feature>
<dbReference type="SUPFAM" id="SSF52540">
    <property type="entry name" value="P-loop containing nucleoside triphosphate hydrolases"/>
    <property type="match status" value="1"/>
</dbReference>
<dbReference type="PANTHER" id="PTHR11472">
    <property type="entry name" value="DNA REPAIR DEAD HELICASE RAD3/XP-D SUBFAMILY MEMBER"/>
    <property type="match status" value="1"/>
</dbReference>
<protein>
    <submittedName>
        <fullName evidence="15">ATP-dependent DNA helicase</fullName>
        <ecNumber evidence="15">3.6.4.12</ecNumber>
    </submittedName>
</protein>
<evidence type="ECO:0000256" key="6">
    <source>
        <dbReference type="ARBA" id="ARBA00022806"/>
    </source>
</evidence>
<dbReference type="InterPro" id="IPR010614">
    <property type="entry name" value="RAD3-like_helicase_DEAD"/>
</dbReference>
<dbReference type="GO" id="GO:0016787">
    <property type="term" value="F:hydrolase activity"/>
    <property type="evidence" value="ECO:0007669"/>
    <property type="project" value="UniProtKB-KW"/>
</dbReference>
<sequence length="776" mass="87440">MSTGNPPTPASAPTIVNTASASMSVAVRVLCQFTAKRGDLDLRFTPAPSAREGIAGHILVASRRGGRDYRAEMALESIHDGLHVRGRADGYDSKMQRLDECKTYRGDLTRMPDNHRALHWAQAKMYGAMLCRKQQLRELRIALVYFDVDTEDETVVAEDFRADELQAFFEEHCALYGLWARAELEHRQERDLALHALSFPYDFYPAQRQLAETVYRAAAMGEHLLAQAPTGVGKTMGTLFPMLKAMGAQKIDRIFYLTAKTTGRQLALDALQALASPTLKLRVLEITAREKVCKYPDSACHGDSCPLAKKFYDRLPGARAMALQRGTMTQKVIGSVATEHGICPYFLSQELARWSDVIIGDYNYYFDQSAFLYGLAQEQGWRVGVLVDEAHNLVERARRMYSASIDAETLKRAKKEAPKLLVRAIGRLGIEFHRIANAQQVPYQVYENAPKSFLKALDTYLSQQSALADQAALFPEHVQKLFFDALAFYGLSEEFAEHSLFDIAHPEHATFTIRNVVPAPFLKLRFAHTCSVVLFSATLTPRKFYLDLLGLPDTTRWLDVESPFTSDQLDVQLVRHISTRYQHRGDSIAPMVELIVRQFERMPGNYLVFASSFDYLARIAEELDRVAPHIPNRLQVRNMSEAERKQFLDGFAPDGRSLALAVLGGAFGEGIDLPGERMIGAFIATLGLPQLNEVSEQMRLRMDELFEAGYEYTYLYPGLQKVIQAAGRVIRTRSDRGVVYLIDDRFGQREVRKLLPKWWKLQKLPAPGRKGVNLGP</sequence>
<name>A0ABV8SPD4_9GAMM</name>
<comment type="similarity">
    <text evidence="13">Belongs to the helicase family. DinG subfamily.</text>
</comment>
<dbReference type="EC" id="3.6.4.12" evidence="15"/>
<evidence type="ECO:0000256" key="7">
    <source>
        <dbReference type="ARBA" id="ARBA00022840"/>
    </source>
</evidence>
<keyword evidence="5 15" id="KW-0378">Hydrolase</keyword>
<dbReference type="InterPro" id="IPR006554">
    <property type="entry name" value="Helicase-like_DEXD_c2"/>
</dbReference>
<comment type="caution">
    <text evidence="15">The sequence shown here is derived from an EMBL/GenBank/DDBJ whole genome shotgun (WGS) entry which is preliminary data.</text>
</comment>
<proteinExistence type="inferred from homology"/>
<keyword evidence="7" id="KW-0067">ATP-binding</keyword>
<keyword evidence="10" id="KW-0238">DNA-binding</keyword>
<dbReference type="Pfam" id="PF06733">
    <property type="entry name" value="DEAD_2"/>
    <property type="match status" value="1"/>
</dbReference>